<dbReference type="PROSITE" id="PS50850">
    <property type="entry name" value="MFS"/>
    <property type="match status" value="1"/>
</dbReference>
<accession>A0ABX5YDD2</accession>
<feature type="transmembrane region" description="Helical" evidence="7">
    <location>
        <begin position="100"/>
        <end position="125"/>
    </location>
</feature>
<dbReference type="RefSeq" id="WP_146277920.1">
    <property type="nucleotide sequence ID" value="NZ_CP042260.1"/>
</dbReference>
<feature type="transmembrane region" description="Helical" evidence="7">
    <location>
        <begin position="137"/>
        <end position="159"/>
    </location>
</feature>
<evidence type="ECO:0000313" key="10">
    <source>
        <dbReference type="Proteomes" id="UP000320717"/>
    </source>
</evidence>
<dbReference type="SUPFAM" id="SSF103473">
    <property type="entry name" value="MFS general substrate transporter"/>
    <property type="match status" value="1"/>
</dbReference>
<feature type="transmembrane region" description="Helical" evidence="7">
    <location>
        <begin position="247"/>
        <end position="268"/>
    </location>
</feature>
<dbReference type="InterPro" id="IPR036259">
    <property type="entry name" value="MFS_trans_sf"/>
</dbReference>
<name>A0ABX5YDD2_9MICC</name>
<dbReference type="EMBL" id="CP042260">
    <property type="protein sequence ID" value="QDY67664.1"/>
    <property type="molecule type" value="Genomic_DNA"/>
</dbReference>
<evidence type="ECO:0000256" key="7">
    <source>
        <dbReference type="SAM" id="Phobius"/>
    </source>
</evidence>
<keyword evidence="4 7" id="KW-0812">Transmembrane</keyword>
<keyword evidence="10" id="KW-1185">Reference proteome</keyword>
<reference evidence="9 10" key="1">
    <citation type="submission" date="2019-07" db="EMBL/GenBank/DDBJ databases">
        <title>Complete Genome Sequence of drought tolerant Plant Growth-Promoting Rhizobacterium Glutamicibacter halophytocola DR408.</title>
        <authorList>
            <person name="Nishu S.D."/>
            <person name="Lee T.K."/>
        </authorList>
    </citation>
    <scope>NUCLEOTIDE SEQUENCE [LARGE SCALE GENOMIC DNA]</scope>
    <source>
        <strain evidence="9 10">DR408</strain>
    </source>
</reference>
<keyword evidence="2" id="KW-0813">Transport</keyword>
<comment type="subcellular location">
    <subcellularLocation>
        <location evidence="1">Cell membrane</location>
        <topology evidence="1">Multi-pass membrane protein</topology>
    </subcellularLocation>
</comment>
<feature type="transmembrane region" description="Helical" evidence="7">
    <location>
        <begin position="77"/>
        <end position="94"/>
    </location>
</feature>
<dbReference type="InterPro" id="IPR020846">
    <property type="entry name" value="MFS_dom"/>
</dbReference>
<dbReference type="Gene3D" id="1.20.1250.20">
    <property type="entry name" value="MFS general substrate transporter like domains"/>
    <property type="match status" value="1"/>
</dbReference>
<keyword evidence="3" id="KW-1003">Cell membrane</keyword>
<feature type="transmembrane region" description="Helical" evidence="7">
    <location>
        <begin position="12"/>
        <end position="35"/>
    </location>
</feature>
<evidence type="ECO:0000259" key="8">
    <source>
        <dbReference type="PROSITE" id="PS50850"/>
    </source>
</evidence>
<feature type="transmembrane region" description="Helical" evidence="7">
    <location>
        <begin position="165"/>
        <end position="185"/>
    </location>
</feature>
<dbReference type="PANTHER" id="PTHR23517:SF13">
    <property type="entry name" value="MAJOR FACILITATOR SUPERFAMILY MFS_1"/>
    <property type="match status" value="1"/>
</dbReference>
<evidence type="ECO:0000256" key="4">
    <source>
        <dbReference type="ARBA" id="ARBA00022692"/>
    </source>
</evidence>
<feature type="transmembrane region" description="Helical" evidence="7">
    <location>
        <begin position="277"/>
        <end position="298"/>
    </location>
</feature>
<organism evidence="9 10">
    <name type="scientific">Glutamicibacter halophytocola</name>
    <dbReference type="NCBI Taxonomy" id="1933880"/>
    <lineage>
        <taxon>Bacteria</taxon>
        <taxon>Bacillati</taxon>
        <taxon>Actinomycetota</taxon>
        <taxon>Actinomycetes</taxon>
        <taxon>Micrococcales</taxon>
        <taxon>Micrococcaceae</taxon>
        <taxon>Glutamicibacter</taxon>
    </lineage>
</organism>
<feature type="transmembrane region" description="Helical" evidence="7">
    <location>
        <begin position="366"/>
        <end position="388"/>
    </location>
</feature>
<evidence type="ECO:0000256" key="3">
    <source>
        <dbReference type="ARBA" id="ARBA00022475"/>
    </source>
</evidence>
<protein>
    <submittedName>
        <fullName evidence="9">MFS transporter</fullName>
    </submittedName>
</protein>
<proteinExistence type="predicted"/>
<keyword evidence="5 7" id="KW-1133">Transmembrane helix</keyword>
<gene>
    <name evidence="9" type="ORF">FQA45_15875</name>
</gene>
<keyword evidence="6 7" id="KW-0472">Membrane</keyword>
<feature type="transmembrane region" description="Helical" evidence="7">
    <location>
        <begin position="41"/>
        <end position="65"/>
    </location>
</feature>
<feature type="domain" description="Major facilitator superfamily (MFS) profile" evidence="8">
    <location>
        <begin position="1"/>
        <end position="393"/>
    </location>
</feature>
<feature type="transmembrane region" description="Helical" evidence="7">
    <location>
        <begin position="213"/>
        <end position="235"/>
    </location>
</feature>
<feature type="transmembrane region" description="Helical" evidence="7">
    <location>
        <begin position="304"/>
        <end position="328"/>
    </location>
</feature>
<dbReference type="Proteomes" id="UP000320717">
    <property type="component" value="Chromosome"/>
</dbReference>
<evidence type="ECO:0000256" key="5">
    <source>
        <dbReference type="ARBA" id="ARBA00022989"/>
    </source>
</evidence>
<dbReference type="PANTHER" id="PTHR23517">
    <property type="entry name" value="RESISTANCE PROTEIN MDTM, PUTATIVE-RELATED-RELATED"/>
    <property type="match status" value="1"/>
</dbReference>
<dbReference type="Pfam" id="PF07690">
    <property type="entry name" value="MFS_1"/>
    <property type="match status" value="1"/>
</dbReference>
<dbReference type="InterPro" id="IPR050171">
    <property type="entry name" value="MFS_Transporters"/>
</dbReference>
<evidence type="ECO:0000256" key="6">
    <source>
        <dbReference type="ARBA" id="ARBA00023136"/>
    </source>
</evidence>
<feature type="transmembrane region" description="Helical" evidence="7">
    <location>
        <begin position="340"/>
        <end position="360"/>
    </location>
</feature>
<dbReference type="InterPro" id="IPR011701">
    <property type="entry name" value="MFS"/>
</dbReference>
<evidence type="ECO:0000256" key="1">
    <source>
        <dbReference type="ARBA" id="ARBA00004651"/>
    </source>
</evidence>
<evidence type="ECO:0000313" key="9">
    <source>
        <dbReference type="EMBL" id="QDY67664.1"/>
    </source>
</evidence>
<sequence length="414" mass="42398">MQNANKPLGLGNSIAAATIVVAVFALSNAATPLYVRWQADWGFSSGTLTVVFAAYIAGLIFALLFAGRIADQRGRRVVLLPGLALAVISSLLFLSAHGALWLLVARLLAGASVGATVTAGMAAVVDLAPEQHKRTGSLFASAAMVLGAGLGPLLSGLIARVTGEAQGIVFGILALTSAAAFITAWRLPLPRPVPQASSRWSFPVPPRERRREVAWGIATFAPGITATSFVLSLGPSVLSDQLGTSDALLAGATACAMFLAATGIQFALGRLSPRSHLLISSLAVVASMVLLAATMTLWASPALFVVSALLAGVAQGLGQFAGLTLIAINVPARRRAESNAALNIAAYVPAAALPIATGFLSDAVGLPLAVLAFTLVLGTTGIIAATTVRLSSRNLSNENHEFPAEKVPSKETKA</sequence>
<evidence type="ECO:0000256" key="2">
    <source>
        <dbReference type="ARBA" id="ARBA00022448"/>
    </source>
</evidence>